<keyword evidence="3" id="KW-1185">Reference proteome</keyword>
<accession>A0ABT7E5H0</accession>
<organism evidence="2 3">
    <name type="scientific">Romboutsia sedimentorum</name>
    <dbReference type="NCBI Taxonomy" id="1368474"/>
    <lineage>
        <taxon>Bacteria</taxon>
        <taxon>Bacillati</taxon>
        <taxon>Bacillota</taxon>
        <taxon>Clostridia</taxon>
        <taxon>Peptostreptococcales</taxon>
        <taxon>Peptostreptococcaceae</taxon>
        <taxon>Romboutsia</taxon>
    </lineage>
</organism>
<keyword evidence="1" id="KW-1133">Transmembrane helix</keyword>
<keyword evidence="1" id="KW-0472">Membrane</keyword>
<dbReference type="EMBL" id="JASKYM010000001">
    <property type="protein sequence ID" value="MDK2562174.1"/>
    <property type="molecule type" value="Genomic_DNA"/>
</dbReference>
<sequence>MKHKKLFIIIGVFIFIVGINVYSKDKNTQQNNLPKVDEDCLKYFQENCEYQEIITYAQHDINNDKEDDLVVIYKKDAKHNQMVAVVKNKDKMYSTKPILAPREDAVITFKDIDKKDEMEVMISGSKNGNLGYAIYRLQDDKFIDLFGEDMEACC</sequence>
<proteinExistence type="predicted"/>
<dbReference type="Proteomes" id="UP001301012">
    <property type="component" value="Unassembled WGS sequence"/>
</dbReference>
<protein>
    <submittedName>
        <fullName evidence="2">Cys-Cys-COOH (Seleno)protein SaoC</fullName>
    </submittedName>
</protein>
<reference evidence="2 3" key="1">
    <citation type="submission" date="2023-05" db="EMBL/GenBank/DDBJ databases">
        <title>Rombocin, a short stable natural nisin variant, displays selective antimicrobial activity against Listeria monocytogenes and employs dual mode of action to kill target bacterial strains.</title>
        <authorList>
            <person name="Wambui J."/>
            <person name="Stephan R."/>
            <person name="Kuipers O.P."/>
        </authorList>
    </citation>
    <scope>NUCLEOTIDE SEQUENCE [LARGE SCALE GENOMIC DNA]</scope>
    <source>
        <strain evidence="2 3">RC002</strain>
    </source>
</reference>
<keyword evidence="1" id="KW-0812">Transmembrane</keyword>
<evidence type="ECO:0000313" key="3">
    <source>
        <dbReference type="Proteomes" id="UP001301012"/>
    </source>
</evidence>
<evidence type="ECO:0000256" key="1">
    <source>
        <dbReference type="SAM" id="Phobius"/>
    </source>
</evidence>
<dbReference type="NCBIfam" id="NF040734">
    <property type="entry name" value="CC-COOH_SaoC"/>
    <property type="match status" value="1"/>
</dbReference>
<name>A0ABT7E5H0_9FIRM</name>
<feature type="transmembrane region" description="Helical" evidence="1">
    <location>
        <begin position="6"/>
        <end position="23"/>
    </location>
</feature>
<dbReference type="RefSeq" id="WP_284131158.1">
    <property type="nucleotide sequence ID" value="NZ_JASKYM010000001.1"/>
</dbReference>
<gene>
    <name evidence="2" type="primary">saoC</name>
    <name evidence="2" type="ORF">QOZ84_01330</name>
</gene>
<comment type="caution">
    <text evidence="2">The sequence shown here is derived from an EMBL/GenBank/DDBJ whole genome shotgun (WGS) entry which is preliminary data.</text>
</comment>
<evidence type="ECO:0000313" key="2">
    <source>
        <dbReference type="EMBL" id="MDK2562174.1"/>
    </source>
</evidence>